<reference evidence="1 2" key="1">
    <citation type="journal article" date="2016" name="PLoS ONE">
        <title>Comparative Genomics Analysis of Streptococcus tigurinus Strains Identifies Genetic Elements Specifically and Uniquely Present in Highly Virulent Strains.</title>
        <authorList>
            <person name="Diene S.M."/>
            <person name="Francois P."/>
            <person name="Zbinden A."/>
            <person name="Entenza J.M."/>
            <person name="Resch G."/>
        </authorList>
    </citation>
    <scope>NUCLEOTIDE SEQUENCE [LARGE SCALE GENOMIC DNA]</scope>
    <source>
        <strain evidence="1 2">859</strain>
    </source>
</reference>
<dbReference type="AlphaFoldDB" id="A0A1X0WYU2"/>
<organism evidence="1 2">
    <name type="scientific">Streptococcus oralis subsp. tigurinus</name>
    <dbReference type="NCBI Taxonomy" id="1077464"/>
    <lineage>
        <taxon>Bacteria</taxon>
        <taxon>Bacillati</taxon>
        <taxon>Bacillota</taxon>
        <taxon>Bacilli</taxon>
        <taxon>Lactobacillales</taxon>
        <taxon>Streptococcaceae</taxon>
        <taxon>Streptococcus</taxon>
    </lineage>
</organism>
<proteinExistence type="predicted"/>
<dbReference type="Pfam" id="PF12686">
    <property type="entry name" value="DUF3800"/>
    <property type="match status" value="1"/>
</dbReference>
<evidence type="ECO:0000313" key="2">
    <source>
        <dbReference type="Proteomes" id="UP000192532"/>
    </source>
</evidence>
<dbReference type="Proteomes" id="UP000192532">
    <property type="component" value="Unassembled WGS sequence"/>
</dbReference>
<dbReference type="RefSeq" id="WP_084868579.1">
    <property type="nucleotide sequence ID" value="NZ_LNVH01000005.1"/>
</dbReference>
<evidence type="ECO:0000313" key="1">
    <source>
        <dbReference type="EMBL" id="ORJ31987.1"/>
    </source>
</evidence>
<gene>
    <name evidence="1" type="ORF">ATE37_09925</name>
</gene>
<accession>A0A1X0WYU2</accession>
<protein>
    <recommendedName>
        <fullName evidence="3">DUF3800 domain-containing protein</fullName>
    </recommendedName>
</protein>
<sequence>MASDWKDSPTCFEHFNGEYDYMLFIDETGVPTLKNYNQNNRWFSMTGVLIAGEDGESIISDMMAIKHKYWENAMFNKQRVVFHSRDYRKKIGAFNPKTIDYPKMNMELLQLIERTNFTIFSSGIDKDFLTQKYNNPYPVYWFSLVFLIERYAIYLEERGKTGIIVLEARGKKEDTNLLRTIVPEIERGTNFVSDSICSRIRGVYFNNKRTANKKQSYPYLEMADMIGYELHNKICKGIESDFYRKVESKIYNYPNITGYGLKIFDR</sequence>
<name>A0A1X0WYU2_STROR</name>
<comment type="caution">
    <text evidence="1">The sequence shown here is derived from an EMBL/GenBank/DDBJ whole genome shotgun (WGS) entry which is preliminary data.</text>
</comment>
<dbReference type="InterPro" id="IPR024524">
    <property type="entry name" value="DUF3800"/>
</dbReference>
<dbReference type="EMBL" id="LNVH01000005">
    <property type="protein sequence ID" value="ORJ31987.1"/>
    <property type="molecule type" value="Genomic_DNA"/>
</dbReference>
<evidence type="ECO:0008006" key="3">
    <source>
        <dbReference type="Google" id="ProtNLM"/>
    </source>
</evidence>